<name>A0A8I1GIB3_9HYPH</name>
<keyword evidence="1" id="KW-0479">Metal-binding</keyword>
<dbReference type="SFLD" id="SFLDG01084">
    <property type="entry name" value="Uncharacterised_Radical_SAM_Su"/>
    <property type="match status" value="1"/>
</dbReference>
<dbReference type="SMART" id="SM00729">
    <property type="entry name" value="Elp3"/>
    <property type="match status" value="1"/>
</dbReference>
<gene>
    <name evidence="6" type="ORF">JDN41_15560</name>
</gene>
<dbReference type="GO" id="GO:0046872">
    <property type="term" value="F:metal ion binding"/>
    <property type="evidence" value="ECO:0007669"/>
    <property type="project" value="UniProtKB-KW"/>
</dbReference>
<dbReference type="RefSeq" id="WP_037233481.1">
    <property type="nucleotide sequence ID" value="NZ_JAEMUK010000083.1"/>
</dbReference>
<dbReference type="InterPro" id="IPR040086">
    <property type="entry name" value="MJ0683-like"/>
</dbReference>
<dbReference type="SFLD" id="SFLDS00029">
    <property type="entry name" value="Radical_SAM"/>
    <property type="match status" value="1"/>
</dbReference>
<evidence type="ECO:0000259" key="5">
    <source>
        <dbReference type="PROSITE" id="PS51918"/>
    </source>
</evidence>
<dbReference type="PANTHER" id="PTHR43432:SF3">
    <property type="entry name" value="SLR0285 PROTEIN"/>
    <property type="match status" value="1"/>
</dbReference>
<dbReference type="AlphaFoldDB" id="A0A8I1GIB3"/>
<evidence type="ECO:0000313" key="6">
    <source>
        <dbReference type="EMBL" id="MBJ7544971.1"/>
    </source>
</evidence>
<keyword evidence="7" id="KW-1185">Reference proteome</keyword>
<dbReference type="Gene3D" id="3.80.30.30">
    <property type="match status" value="1"/>
</dbReference>
<evidence type="ECO:0000256" key="1">
    <source>
        <dbReference type="ARBA" id="ARBA00022723"/>
    </source>
</evidence>
<dbReference type="InterPro" id="IPR006638">
    <property type="entry name" value="Elp3/MiaA/NifB-like_rSAM"/>
</dbReference>
<dbReference type="GO" id="GO:0051536">
    <property type="term" value="F:iron-sulfur cluster binding"/>
    <property type="evidence" value="ECO:0007669"/>
    <property type="project" value="UniProtKB-KW"/>
</dbReference>
<evidence type="ECO:0000256" key="3">
    <source>
        <dbReference type="ARBA" id="ARBA00023014"/>
    </source>
</evidence>
<dbReference type="GO" id="GO:0003824">
    <property type="term" value="F:catalytic activity"/>
    <property type="evidence" value="ECO:0007669"/>
    <property type="project" value="InterPro"/>
</dbReference>
<dbReference type="SUPFAM" id="SSF102114">
    <property type="entry name" value="Radical SAM enzymes"/>
    <property type="match status" value="1"/>
</dbReference>
<feature type="domain" description="Radical SAM core" evidence="5">
    <location>
        <begin position="73"/>
        <end position="311"/>
    </location>
</feature>
<organism evidence="6 7">
    <name type="scientific">Rhodomicrobium udaipurense</name>
    <dbReference type="NCBI Taxonomy" id="1202716"/>
    <lineage>
        <taxon>Bacteria</taxon>
        <taxon>Pseudomonadati</taxon>
        <taxon>Pseudomonadota</taxon>
        <taxon>Alphaproteobacteria</taxon>
        <taxon>Hyphomicrobiales</taxon>
        <taxon>Hyphomicrobiaceae</taxon>
        <taxon>Rhodomicrobium</taxon>
    </lineage>
</organism>
<proteinExistence type="predicted"/>
<accession>A0A8I1GIB3</accession>
<evidence type="ECO:0000256" key="4">
    <source>
        <dbReference type="SAM" id="MobiDB-lite"/>
    </source>
</evidence>
<dbReference type="NCBIfam" id="NF033668">
    <property type="entry name" value="rSAM_PA0069"/>
    <property type="match status" value="1"/>
</dbReference>
<dbReference type="InterPro" id="IPR007197">
    <property type="entry name" value="rSAM"/>
</dbReference>
<dbReference type="PROSITE" id="PS51918">
    <property type="entry name" value="RADICAL_SAM"/>
    <property type="match status" value="1"/>
</dbReference>
<dbReference type="Proteomes" id="UP000623250">
    <property type="component" value="Unassembled WGS sequence"/>
</dbReference>
<reference evidence="6 7" key="1">
    <citation type="submission" date="2020-12" db="EMBL/GenBank/DDBJ databases">
        <title>Revised draft genomes of Rhodomicrobium vannielii ATCC 17100 and Rhodomicrobium udaipurense JA643.</title>
        <authorList>
            <person name="Conners E.M."/>
            <person name="Davenport E.J."/>
            <person name="Bose A."/>
        </authorList>
    </citation>
    <scope>NUCLEOTIDE SEQUENCE [LARGE SCALE GENOMIC DNA]</scope>
    <source>
        <strain evidence="6 7">JA643</strain>
    </source>
</reference>
<dbReference type="InterPro" id="IPR058240">
    <property type="entry name" value="rSAM_sf"/>
</dbReference>
<sequence>MGWKEARCATEEEHVAAERRRGRGAVSNATGRFEPERREAVDDGWDSLDDLPPFKTEVREERVKTIIARNSSPDIGFDRSINPYRGCEHGCIYCYARPSHAYWGWSAGLDFETKLIAKVNAAEALEAELARPGYEPATIMIGANTDAYQPVERERRITRAVLEVLERTSHPVALVTKSALILRDIDILARMAERELVRVAVSVTTLDHRLGRRMEPRASTPLRRIDAIRKLAAANIPVSVMAAPLIPALTDSELESILKAAAEAGASDAGYVLLRLPLEVSPLFQEWLRAEFPHRADRVMSLVRQTREGKDYISRFGERHCGSGHYAEQIATRFQIALRRLSLGKRDLSLRRDLFRRPGAQLSLF</sequence>
<protein>
    <submittedName>
        <fullName evidence="6">PA0069 family radical SAM protein</fullName>
    </submittedName>
</protein>
<keyword evidence="3" id="KW-0411">Iron-sulfur</keyword>
<evidence type="ECO:0000313" key="7">
    <source>
        <dbReference type="Proteomes" id="UP000623250"/>
    </source>
</evidence>
<feature type="compositionally biased region" description="Basic and acidic residues" evidence="4">
    <location>
        <begin position="1"/>
        <end position="19"/>
    </location>
</feature>
<dbReference type="PANTHER" id="PTHR43432">
    <property type="entry name" value="SLR0285 PROTEIN"/>
    <property type="match status" value="1"/>
</dbReference>
<keyword evidence="2" id="KW-0408">Iron</keyword>
<dbReference type="Pfam" id="PF04055">
    <property type="entry name" value="Radical_SAM"/>
    <property type="match status" value="1"/>
</dbReference>
<dbReference type="CDD" id="cd01335">
    <property type="entry name" value="Radical_SAM"/>
    <property type="match status" value="1"/>
</dbReference>
<comment type="caution">
    <text evidence="6">The sequence shown here is derived from an EMBL/GenBank/DDBJ whole genome shotgun (WGS) entry which is preliminary data.</text>
</comment>
<evidence type="ECO:0000256" key="2">
    <source>
        <dbReference type="ARBA" id="ARBA00023004"/>
    </source>
</evidence>
<dbReference type="EMBL" id="JAEMUK010000083">
    <property type="protein sequence ID" value="MBJ7544971.1"/>
    <property type="molecule type" value="Genomic_DNA"/>
</dbReference>
<feature type="region of interest" description="Disordered" evidence="4">
    <location>
        <begin position="1"/>
        <end position="45"/>
    </location>
</feature>